<dbReference type="InParanoid" id="A0A068UAS2"/>
<sequence length="203" mass="21964">MDMNAGLIAGSHHRNGLVVIRLDDGSSDPRLFQQLQLSRKICQICGDELCPQSKTRFKHLKGCARVEGDEEDDDIDDLDNEFNFAVQESDAAKLSYAPVGTGMESYSTSFGADTASPPNLHIELAQVPLLADSEMIDANIPPQQHALVPSIMPSANGGDRGNKSHALPLLDPGLPVKTRSLDSSKDLAAYGYGSVAWNERMEN</sequence>
<gene>
    <name evidence="3" type="ORF">GSCOC_T00020828001</name>
</gene>
<dbReference type="STRING" id="49390.A0A068UAS2"/>
<dbReference type="InterPro" id="IPR013083">
    <property type="entry name" value="Znf_RING/FYVE/PHD"/>
</dbReference>
<dbReference type="OMA" id="WNERMEN"/>
<dbReference type="AlphaFoldDB" id="A0A068UAS2"/>
<reference evidence="4" key="1">
    <citation type="journal article" date="2014" name="Science">
        <title>The coffee genome provides insight into the convergent evolution of caffeine biosynthesis.</title>
        <authorList>
            <person name="Denoeud F."/>
            <person name="Carretero-Paulet L."/>
            <person name="Dereeper A."/>
            <person name="Droc G."/>
            <person name="Guyot R."/>
            <person name="Pietrella M."/>
            <person name="Zheng C."/>
            <person name="Alberti A."/>
            <person name="Anthony F."/>
            <person name="Aprea G."/>
            <person name="Aury J.M."/>
            <person name="Bento P."/>
            <person name="Bernard M."/>
            <person name="Bocs S."/>
            <person name="Campa C."/>
            <person name="Cenci A."/>
            <person name="Combes M.C."/>
            <person name="Crouzillat D."/>
            <person name="Da Silva C."/>
            <person name="Daddiego L."/>
            <person name="De Bellis F."/>
            <person name="Dussert S."/>
            <person name="Garsmeur O."/>
            <person name="Gayraud T."/>
            <person name="Guignon V."/>
            <person name="Jahn K."/>
            <person name="Jamilloux V."/>
            <person name="Joet T."/>
            <person name="Labadie K."/>
            <person name="Lan T."/>
            <person name="Leclercq J."/>
            <person name="Lepelley M."/>
            <person name="Leroy T."/>
            <person name="Li L.T."/>
            <person name="Librado P."/>
            <person name="Lopez L."/>
            <person name="Munoz A."/>
            <person name="Noel B."/>
            <person name="Pallavicini A."/>
            <person name="Perrotta G."/>
            <person name="Poncet V."/>
            <person name="Pot D."/>
            <person name="Priyono X."/>
            <person name="Rigoreau M."/>
            <person name="Rouard M."/>
            <person name="Rozas J."/>
            <person name="Tranchant-Dubreuil C."/>
            <person name="VanBuren R."/>
            <person name="Zhang Q."/>
            <person name="Andrade A.C."/>
            <person name="Argout X."/>
            <person name="Bertrand B."/>
            <person name="de Kochko A."/>
            <person name="Graziosi G."/>
            <person name="Henry R.J."/>
            <person name="Jayarama X."/>
            <person name="Ming R."/>
            <person name="Nagai C."/>
            <person name="Rounsley S."/>
            <person name="Sankoff D."/>
            <person name="Giuliano G."/>
            <person name="Albert V.A."/>
            <person name="Wincker P."/>
            <person name="Lashermes P."/>
        </authorList>
    </citation>
    <scope>NUCLEOTIDE SEQUENCE [LARGE SCALE GENOMIC DNA]</scope>
    <source>
        <strain evidence="4">cv. DH200-94</strain>
    </source>
</reference>
<dbReference type="EMBL" id="HG739101">
    <property type="protein sequence ID" value="CDP05650.1"/>
    <property type="molecule type" value="Genomic_DNA"/>
</dbReference>
<evidence type="ECO:0000259" key="2">
    <source>
        <dbReference type="Pfam" id="PF14569"/>
    </source>
</evidence>
<evidence type="ECO:0000313" key="4">
    <source>
        <dbReference type="Proteomes" id="UP000295252"/>
    </source>
</evidence>
<organism evidence="3 4">
    <name type="scientific">Coffea canephora</name>
    <name type="common">Robusta coffee</name>
    <dbReference type="NCBI Taxonomy" id="49390"/>
    <lineage>
        <taxon>Eukaryota</taxon>
        <taxon>Viridiplantae</taxon>
        <taxon>Streptophyta</taxon>
        <taxon>Embryophyta</taxon>
        <taxon>Tracheophyta</taxon>
        <taxon>Spermatophyta</taxon>
        <taxon>Magnoliopsida</taxon>
        <taxon>eudicotyledons</taxon>
        <taxon>Gunneridae</taxon>
        <taxon>Pentapetalae</taxon>
        <taxon>asterids</taxon>
        <taxon>lamiids</taxon>
        <taxon>Gentianales</taxon>
        <taxon>Rubiaceae</taxon>
        <taxon>Ixoroideae</taxon>
        <taxon>Gardenieae complex</taxon>
        <taxon>Bertiereae - Coffeeae clade</taxon>
        <taxon>Coffeeae</taxon>
        <taxon>Coffea</taxon>
    </lineage>
</organism>
<dbReference type="PhylomeDB" id="A0A068UAS2"/>
<accession>A0A068UAS2</accession>
<dbReference type="Proteomes" id="UP000295252">
    <property type="component" value="Chromosome XI"/>
</dbReference>
<feature type="domain" description="Cellulose synthase RING-type zinc finger" evidence="2">
    <location>
        <begin position="49"/>
        <end position="74"/>
    </location>
</feature>
<dbReference type="Gene3D" id="3.30.40.10">
    <property type="entry name" value="Zinc/RING finger domain, C3HC4 (zinc finger)"/>
    <property type="match status" value="1"/>
</dbReference>
<proteinExistence type="predicted"/>
<dbReference type="Pfam" id="PF14569">
    <property type="entry name" value="zf-UDP"/>
    <property type="match status" value="1"/>
</dbReference>
<protein>
    <recommendedName>
        <fullName evidence="2">Cellulose synthase RING-type zinc finger domain-containing protein</fullName>
    </recommendedName>
</protein>
<keyword evidence="4" id="KW-1185">Reference proteome</keyword>
<dbReference type="Gramene" id="CDP05650">
    <property type="protein sequence ID" value="CDP05650"/>
    <property type="gene ID" value="GSCOC_T00020828001"/>
</dbReference>
<dbReference type="InterPro" id="IPR027934">
    <property type="entry name" value="CES_Znf_RING"/>
</dbReference>
<name>A0A068UAS2_COFCA</name>
<feature type="region of interest" description="Disordered" evidence="1">
    <location>
        <begin position="153"/>
        <end position="173"/>
    </location>
</feature>
<evidence type="ECO:0000256" key="1">
    <source>
        <dbReference type="SAM" id="MobiDB-lite"/>
    </source>
</evidence>
<dbReference type="SUPFAM" id="SSF57850">
    <property type="entry name" value="RING/U-box"/>
    <property type="match status" value="1"/>
</dbReference>
<evidence type="ECO:0000313" key="3">
    <source>
        <dbReference type="EMBL" id="CDP05650.1"/>
    </source>
</evidence>
<dbReference type="OrthoDB" id="674948at2759"/>